<feature type="region of interest" description="Disordered" evidence="1">
    <location>
        <begin position="65"/>
        <end position="184"/>
    </location>
</feature>
<reference evidence="2 3" key="1">
    <citation type="submission" date="2021-02" db="EMBL/GenBank/DDBJ databases">
        <title>Paracoccus methylovroum sp.nov., a new methanol and methylamine utilizing methylotrophic denitrifer.</title>
        <authorList>
            <person name="Timsy T."/>
            <person name="Behrendt U."/>
            <person name="Ulrich A."/>
            <person name="Spanner T."/>
            <person name="Foesel B.U."/>
            <person name="Horn M.A."/>
            <person name="Kolb S."/>
        </authorList>
    </citation>
    <scope>NUCLEOTIDE SEQUENCE [LARGE SCALE GENOMIC DNA]</scope>
    <source>
        <strain evidence="2 3">H4-D09</strain>
    </source>
</reference>
<proteinExistence type="predicted"/>
<evidence type="ECO:0008006" key="4">
    <source>
        <dbReference type="Google" id="ProtNLM"/>
    </source>
</evidence>
<feature type="compositionally biased region" description="Low complexity" evidence="1">
    <location>
        <begin position="160"/>
        <end position="171"/>
    </location>
</feature>
<feature type="compositionally biased region" description="Basic and acidic residues" evidence="1">
    <location>
        <begin position="112"/>
        <end position="158"/>
    </location>
</feature>
<dbReference type="EMBL" id="CP070368">
    <property type="protein sequence ID" value="QRZ12422.1"/>
    <property type="molecule type" value="Genomic_DNA"/>
</dbReference>
<evidence type="ECO:0000313" key="2">
    <source>
        <dbReference type="EMBL" id="QRZ12422.1"/>
    </source>
</evidence>
<accession>A0ABX7JDW0</accession>
<sequence>MAKPDDQSAVASRDLDALVEQTQTAALRLLDQSALEALQRDLRAMKESEQDDAVRKALGLALRRAGAERRHRKAQGEQAPEAAATPAPFAELAAEPAPVPAGKAKPLHSLGRKPDKTERKRIKEAEKAEKKRVKEAEKAERKAAKQAARDAAKAERKAAKTAQADPKPAKTTGKDKAGKGRKAD</sequence>
<dbReference type="Proteomes" id="UP000663629">
    <property type="component" value="Chromosome 1"/>
</dbReference>
<keyword evidence="3" id="KW-1185">Reference proteome</keyword>
<feature type="compositionally biased region" description="Basic and acidic residues" evidence="1">
    <location>
        <begin position="172"/>
        <end position="184"/>
    </location>
</feature>
<gene>
    <name evidence="2" type="ORF">JWJ88_07280</name>
</gene>
<organism evidence="2 3">
    <name type="scientific">Paracoccus methylovorus</name>
    <dbReference type="NCBI Taxonomy" id="2812658"/>
    <lineage>
        <taxon>Bacteria</taxon>
        <taxon>Pseudomonadati</taxon>
        <taxon>Pseudomonadota</taxon>
        <taxon>Alphaproteobacteria</taxon>
        <taxon>Rhodobacterales</taxon>
        <taxon>Paracoccaceae</taxon>
        <taxon>Paracoccus</taxon>
    </lineage>
</organism>
<protein>
    <recommendedName>
        <fullName evidence="4">Colicin import membrane protein</fullName>
    </recommendedName>
</protein>
<evidence type="ECO:0000256" key="1">
    <source>
        <dbReference type="SAM" id="MobiDB-lite"/>
    </source>
</evidence>
<name>A0ABX7JDW0_9RHOB</name>
<feature type="compositionally biased region" description="Low complexity" evidence="1">
    <location>
        <begin position="77"/>
        <end position="96"/>
    </location>
</feature>
<dbReference type="RefSeq" id="WP_205293456.1">
    <property type="nucleotide sequence ID" value="NZ_CP070368.1"/>
</dbReference>
<evidence type="ECO:0000313" key="3">
    <source>
        <dbReference type="Proteomes" id="UP000663629"/>
    </source>
</evidence>